<accession>A0A6I2U1Z8</accession>
<dbReference type="EMBL" id="VUNF01000015">
    <property type="protein sequence ID" value="MST77759.1"/>
    <property type="molecule type" value="Genomic_DNA"/>
</dbReference>
<comment type="caution">
    <text evidence="3">The sequence shown here is derived from an EMBL/GenBank/DDBJ whole genome shotgun (WGS) entry which is preliminary data.</text>
</comment>
<feature type="region of interest" description="Disordered" evidence="2">
    <location>
        <begin position="565"/>
        <end position="595"/>
    </location>
</feature>
<name>A0A6I2U1Z8_9BACT</name>
<evidence type="ECO:0008006" key="5">
    <source>
        <dbReference type="Google" id="ProtNLM"/>
    </source>
</evidence>
<dbReference type="Proteomes" id="UP000450161">
    <property type="component" value="Unassembled WGS sequence"/>
</dbReference>
<dbReference type="RefSeq" id="WP_154481174.1">
    <property type="nucleotide sequence ID" value="NZ_VUNF01000015.1"/>
</dbReference>
<reference evidence="3 4" key="1">
    <citation type="submission" date="2019-08" db="EMBL/GenBank/DDBJ databases">
        <title>In-depth cultivation of the pig gut microbiome towards novel bacterial diversity and tailored functional studies.</title>
        <authorList>
            <person name="Wylensek D."/>
            <person name="Hitch T.C.A."/>
            <person name="Clavel T."/>
        </authorList>
    </citation>
    <scope>NUCLEOTIDE SEQUENCE [LARGE SCALE GENOMIC DNA]</scope>
    <source>
        <strain evidence="3 4">LKV-178-WT-2C</strain>
    </source>
</reference>
<organism evidence="3 4">
    <name type="scientific">Segatella copri</name>
    <dbReference type="NCBI Taxonomy" id="165179"/>
    <lineage>
        <taxon>Bacteria</taxon>
        <taxon>Pseudomonadati</taxon>
        <taxon>Bacteroidota</taxon>
        <taxon>Bacteroidia</taxon>
        <taxon>Bacteroidales</taxon>
        <taxon>Prevotellaceae</taxon>
        <taxon>Segatella</taxon>
    </lineage>
</organism>
<evidence type="ECO:0000256" key="2">
    <source>
        <dbReference type="SAM" id="MobiDB-lite"/>
    </source>
</evidence>
<proteinExistence type="predicted"/>
<evidence type="ECO:0000256" key="1">
    <source>
        <dbReference type="SAM" id="Coils"/>
    </source>
</evidence>
<gene>
    <name evidence="3" type="ORF">FYJ72_08715</name>
</gene>
<sequence length="973" mass="104425">MAKEIKFNIKLTIDGKEQLGVVTTDVGKLRKAMDDSKSSAAKLRDGLISVNQAIAVFQNVSDAVVSLQGVMQGLTTSYNAVQQANTQLTTVMKQRMNATEDDVKSINAVISAQSKLGVVGGVVQKTGAQQIATFLYEKRSLETLIPAMNNLIAQQKGLNASEEDGRAVANLMGKAMMGQTSALKRVGITFTESQKQIMEYGTESQRAAMLAQIIKDNVGDMNAELGKTDAGQMKHLEQRFTAVKLKIGEIVQQGLPFVSFIAQTTILTGSVIKLGKAMQGAVLVFANSKIVVGLLSGAITGLRTASLVASASLRLLRAHLTGTAVGATTAAFAVKALRAAVKGLLISTGVGIAIYALTEVISSLSSSSDDAAAGMKALSSAEESAKAARAQEAKQIYEVKTALDMNISKLKDFKGSKTEEKKLVSEMNSTYGEAMGYYSTVAQWYTALTGNSKAYCNQMINEIRIRSLANQAADLQQKRYDLTHDANGKTKKFSAKNKTRRKAVGQIDAGDGKIIPMYQDVEVKGTSQRDIVSRQATALYRQEQNAKKRMEALVKQNAGTSYKKFNGYSSTMPGEGSGGRGGKTTPAKTGKVEEKEAVENSIDWYQKKLDDLRKKINATGDESLAKDLQKQYGDIETKFKDLKIRIGVEKPDKEVVKTALEQLQDELQTAQKGFDNAVTVDAKVEAMAKVRDIQAKIDEATKGKVTIAAIAEPTYIKAGSDDDKRQSHSNAQAKAGRIQSDYEIGLIGKDQALQDLKEINAELDKLGLKPVTIDVQTEDIDKAKTKMQGACDAISAMGSSLSGLGEAIEVPELNIAGTLAQAIATMTAGYATATTQAASMGPWAWVAFAATGLAQLVSMISTVKSAQGFATGGVIGGTSVSGDRKFARVNSGEMILNKFQQTRLFNMVNGSNYQMPSFSDRSIQPVIYDMGGLANSLQPPVVNVDISMNPKFRRIVEFIRNEEKVAGKSGKKF</sequence>
<feature type="coiled-coil region" evidence="1">
    <location>
        <begin position="595"/>
        <end position="673"/>
    </location>
</feature>
<protein>
    <recommendedName>
        <fullName evidence="5">Phage tail tape measure protein</fullName>
    </recommendedName>
</protein>
<evidence type="ECO:0000313" key="4">
    <source>
        <dbReference type="Proteomes" id="UP000450161"/>
    </source>
</evidence>
<keyword evidence="1" id="KW-0175">Coiled coil</keyword>
<evidence type="ECO:0000313" key="3">
    <source>
        <dbReference type="EMBL" id="MST77759.1"/>
    </source>
</evidence>
<dbReference type="AlphaFoldDB" id="A0A6I2U1Z8"/>